<dbReference type="OrthoDB" id="9796085at2"/>
<dbReference type="PANTHER" id="PTHR31118:SF12">
    <property type="entry name" value="CYCLASE-LIKE PROTEIN 2"/>
    <property type="match status" value="1"/>
</dbReference>
<dbReference type="EMBL" id="CP035492">
    <property type="protein sequence ID" value="QAY65881.1"/>
    <property type="molecule type" value="Genomic_DNA"/>
</dbReference>
<dbReference type="Pfam" id="PF04199">
    <property type="entry name" value="Cyclase"/>
    <property type="match status" value="1"/>
</dbReference>
<evidence type="ECO:0000313" key="2">
    <source>
        <dbReference type="Proteomes" id="UP000293568"/>
    </source>
</evidence>
<gene>
    <name evidence="1" type="ORF">ET464_05270</name>
</gene>
<name>A0A4V0YEZ0_9BACL</name>
<dbReference type="InterPro" id="IPR007325">
    <property type="entry name" value="KFase/CYL"/>
</dbReference>
<protein>
    <submittedName>
        <fullName evidence="1">Cyclase family protein</fullName>
    </submittedName>
</protein>
<dbReference type="GO" id="GO:0019441">
    <property type="term" value="P:L-tryptophan catabolic process to kynurenine"/>
    <property type="evidence" value="ECO:0007669"/>
    <property type="project" value="InterPro"/>
</dbReference>
<organism evidence="1 2">
    <name type="scientific">Paenibacillus protaetiae</name>
    <dbReference type="NCBI Taxonomy" id="2509456"/>
    <lineage>
        <taxon>Bacteria</taxon>
        <taxon>Bacillati</taxon>
        <taxon>Bacillota</taxon>
        <taxon>Bacilli</taxon>
        <taxon>Bacillales</taxon>
        <taxon>Paenibacillaceae</taxon>
        <taxon>Paenibacillus</taxon>
    </lineage>
</organism>
<dbReference type="KEGG" id="pprt:ET464_05270"/>
<dbReference type="SUPFAM" id="SSF102198">
    <property type="entry name" value="Putative cyclase"/>
    <property type="match status" value="1"/>
</dbReference>
<dbReference type="InterPro" id="IPR037175">
    <property type="entry name" value="KFase_sf"/>
</dbReference>
<sequence length="205" mass="23172">MIIDLTHPIRDGLPPYPGDAETSLVHSKQYAKDYYNNHYLSINMHAGTHIDGPMHLTDCYTYMDEFPPDRFIGEGCLLDVSGQDVIDYKETYEQQIGQNQIVLIHTGQSQRFGEPDYFEHHPVLTEAFAALLVRKQVKLVGLDTPSPDKYPFAVHKHLFQNGILIAENLTNLVKLIDAVSFEVIALPLLIRADSSIARVIARIRS</sequence>
<evidence type="ECO:0000313" key="1">
    <source>
        <dbReference type="EMBL" id="QAY65881.1"/>
    </source>
</evidence>
<dbReference type="Gene3D" id="3.50.30.50">
    <property type="entry name" value="Putative cyclase"/>
    <property type="match status" value="1"/>
</dbReference>
<keyword evidence="2" id="KW-1185">Reference proteome</keyword>
<dbReference type="GO" id="GO:0004061">
    <property type="term" value="F:arylformamidase activity"/>
    <property type="evidence" value="ECO:0007669"/>
    <property type="project" value="InterPro"/>
</dbReference>
<proteinExistence type="predicted"/>
<dbReference type="PANTHER" id="PTHR31118">
    <property type="entry name" value="CYCLASE-LIKE PROTEIN 2"/>
    <property type="match status" value="1"/>
</dbReference>
<accession>A0A4V0YEZ0</accession>
<dbReference type="Proteomes" id="UP000293568">
    <property type="component" value="Chromosome"/>
</dbReference>
<dbReference type="AlphaFoldDB" id="A0A4V0YEZ0"/>
<reference evidence="1 2" key="1">
    <citation type="submission" date="2019-01" db="EMBL/GenBank/DDBJ databases">
        <title>Genome sequencing of strain FW100M-2.</title>
        <authorList>
            <person name="Heo J."/>
            <person name="Kim S.-J."/>
            <person name="Kim J.-S."/>
            <person name="Hong S.-B."/>
            <person name="Kwon S.-W."/>
        </authorList>
    </citation>
    <scope>NUCLEOTIDE SEQUENCE [LARGE SCALE GENOMIC DNA]</scope>
    <source>
        <strain evidence="1 2">FW100M-2</strain>
    </source>
</reference>
<dbReference type="RefSeq" id="WP_129438871.1">
    <property type="nucleotide sequence ID" value="NZ_CP035492.1"/>
</dbReference>